<name>A0A933L1Q1_9HYPH</name>
<dbReference type="Pfam" id="PF04324">
    <property type="entry name" value="Fer2_BFD"/>
    <property type="match status" value="1"/>
</dbReference>
<dbReference type="SMART" id="SM00926">
    <property type="entry name" value="Molybdop_Fe4S4"/>
    <property type="match status" value="1"/>
</dbReference>
<proteinExistence type="inferred from homology"/>
<dbReference type="Gene3D" id="2.20.25.90">
    <property type="entry name" value="ADC-like domains"/>
    <property type="match status" value="1"/>
</dbReference>
<dbReference type="SUPFAM" id="SSF53706">
    <property type="entry name" value="Formate dehydrogenase/DMSO reductase, domains 1-3"/>
    <property type="match status" value="1"/>
</dbReference>
<dbReference type="Pfam" id="PF04879">
    <property type="entry name" value="Molybdop_Fe4S4"/>
    <property type="match status" value="1"/>
</dbReference>
<dbReference type="InterPro" id="IPR050123">
    <property type="entry name" value="Prok_molybdopt-oxidoreductase"/>
</dbReference>
<keyword evidence="7" id="KW-0560">Oxidoreductase</keyword>
<dbReference type="PROSITE" id="PS00551">
    <property type="entry name" value="MOLYBDOPTERIN_PROK_1"/>
    <property type="match status" value="1"/>
</dbReference>
<dbReference type="InterPro" id="IPR006656">
    <property type="entry name" value="Mopterin_OxRdtase"/>
</dbReference>
<dbReference type="GO" id="GO:0042128">
    <property type="term" value="P:nitrate assimilation"/>
    <property type="evidence" value="ECO:0007669"/>
    <property type="project" value="UniProtKB-KW"/>
</dbReference>
<evidence type="ECO:0000256" key="11">
    <source>
        <dbReference type="SAM" id="MobiDB-lite"/>
    </source>
</evidence>
<comment type="similarity">
    <text evidence="3">Belongs to the prokaryotic molybdopterin-containing oxidoreductase family. NasA/NapA/NarB subfamily.</text>
</comment>
<dbReference type="AlphaFoldDB" id="A0A933L1Q1"/>
<keyword evidence="8" id="KW-0408">Iron</keyword>
<keyword evidence="10" id="KW-0534">Nitrate assimilation</keyword>
<dbReference type="PROSITE" id="PS51669">
    <property type="entry name" value="4FE4S_MOW_BIS_MGD"/>
    <property type="match status" value="1"/>
</dbReference>
<feature type="region of interest" description="Disordered" evidence="11">
    <location>
        <begin position="445"/>
        <end position="464"/>
    </location>
</feature>
<dbReference type="InterPro" id="IPR007419">
    <property type="entry name" value="BFD-like_2Fe2S-bd_dom"/>
</dbReference>
<evidence type="ECO:0000313" key="14">
    <source>
        <dbReference type="Proteomes" id="UP000782610"/>
    </source>
</evidence>
<evidence type="ECO:0000256" key="3">
    <source>
        <dbReference type="ARBA" id="ARBA00008747"/>
    </source>
</evidence>
<comment type="caution">
    <text evidence="13">The sequence shown here is derived from an EMBL/GenBank/DDBJ whole genome shotgun (WGS) entry which is preliminary data.</text>
</comment>
<keyword evidence="5" id="KW-0500">Molybdenum</keyword>
<dbReference type="PANTHER" id="PTHR43105:SF9">
    <property type="entry name" value="NADPH-FE(3+) OXIDOREDUCTASE SUBUNIT ALPHA"/>
    <property type="match status" value="1"/>
</dbReference>
<evidence type="ECO:0000256" key="4">
    <source>
        <dbReference type="ARBA" id="ARBA00022485"/>
    </source>
</evidence>
<dbReference type="Gene3D" id="3.40.228.10">
    <property type="entry name" value="Dimethylsulfoxide Reductase, domain 2"/>
    <property type="match status" value="1"/>
</dbReference>
<dbReference type="GO" id="GO:0046872">
    <property type="term" value="F:metal ion binding"/>
    <property type="evidence" value="ECO:0007669"/>
    <property type="project" value="UniProtKB-KW"/>
</dbReference>
<dbReference type="Proteomes" id="UP000782610">
    <property type="component" value="Unassembled WGS sequence"/>
</dbReference>
<protein>
    <submittedName>
        <fullName evidence="13">Nitrate reductase</fullName>
    </submittedName>
</protein>
<dbReference type="CDD" id="cd02791">
    <property type="entry name" value="MopB_CT_Nitrate-R-NapA-like"/>
    <property type="match status" value="1"/>
</dbReference>
<dbReference type="Gene3D" id="3.40.50.740">
    <property type="match status" value="1"/>
</dbReference>
<evidence type="ECO:0000256" key="7">
    <source>
        <dbReference type="ARBA" id="ARBA00023002"/>
    </source>
</evidence>
<evidence type="ECO:0000256" key="1">
    <source>
        <dbReference type="ARBA" id="ARBA00001942"/>
    </source>
</evidence>
<evidence type="ECO:0000256" key="9">
    <source>
        <dbReference type="ARBA" id="ARBA00023014"/>
    </source>
</evidence>
<evidence type="ECO:0000256" key="8">
    <source>
        <dbReference type="ARBA" id="ARBA00023004"/>
    </source>
</evidence>
<evidence type="ECO:0000256" key="6">
    <source>
        <dbReference type="ARBA" id="ARBA00022723"/>
    </source>
</evidence>
<keyword evidence="6" id="KW-0479">Metal-binding</keyword>
<feature type="compositionally biased region" description="Basic and acidic residues" evidence="11">
    <location>
        <begin position="445"/>
        <end position="457"/>
    </location>
</feature>
<dbReference type="InterPro" id="IPR006963">
    <property type="entry name" value="Mopterin_OxRdtase_4Fe-4S_dom"/>
</dbReference>
<organism evidence="13 14">
    <name type="scientific">Devosia nanyangense</name>
    <dbReference type="NCBI Taxonomy" id="1228055"/>
    <lineage>
        <taxon>Bacteria</taxon>
        <taxon>Pseudomonadati</taxon>
        <taxon>Pseudomonadota</taxon>
        <taxon>Alphaproteobacteria</taxon>
        <taxon>Hyphomicrobiales</taxon>
        <taxon>Devosiaceae</taxon>
        <taxon>Devosia</taxon>
    </lineage>
</organism>
<dbReference type="InterPro" id="IPR041957">
    <property type="entry name" value="CT_Nitrate-R-NapA-like"/>
</dbReference>
<dbReference type="GO" id="GO:0016491">
    <property type="term" value="F:oxidoreductase activity"/>
    <property type="evidence" value="ECO:0007669"/>
    <property type="project" value="UniProtKB-KW"/>
</dbReference>
<dbReference type="InterPro" id="IPR027467">
    <property type="entry name" value="MopterinOxRdtase_cofactor_BS"/>
</dbReference>
<feature type="domain" description="4Fe-4S Mo/W bis-MGD-type" evidence="12">
    <location>
        <begin position="4"/>
        <end position="60"/>
    </location>
</feature>
<keyword evidence="4" id="KW-0004">4Fe-4S</keyword>
<evidence type="ECO:0000313" key="13">
    <source>
        <dbReference type="EMBL" id="MBI4921435.1"/>
    </source>
</evidence>
<comment type="cofactor">
    <cofactor evidence="1">
        <name>Mo-bis(molybdopterin guanine dinucleotide)</name>
        <dbReference type="ChEBI" id="CHEBI:60539"/>
    </cofactor>
</comment>
<evidence type="ECO:0000256" key="10">
    <source>
        <dbReference type="ARBA" id="ARBA00023063"/>
    </source>
</evidence>
<dbReference type="InterPro" id="IPR009010">
    <property type="entry name" value="Asp_de-COase-like_dom_sf"/>
</dbReference>
<dbReference type="InterPro" id="IPR041854">
    <property type="entry name" value="BFD-like_2Fe2S-bd_dom_sf"/>
</dbReference>
<dbReference type="GO" id="GO:0016020">
    <property type="term" value="C:membrane"/>
    <property type="evidence" value="ECO:0007669"/>
    <property type="project" value="TreeGrafter"/>
</dbReference>
<evidence type="ECO:0000259" key="12">
    <source>
        <dbReference type="PROSITE" id="PS51669"/>
    </source>
</evidence>
<dbReference type="Pfam" id="PF00384">
    <property type="entry name" value="Molybdopterin"/>
    <property type="match status" value="1"/>
</dbReference>
<keyword evidence="9" id="KW-0411">Iron-sulfur</keyword>
<dbReference type="Gene3D" id="1.10.10.1100">
    <property type="entry name" value="BFD-like [2Fe-2S]-binding domain"/>
    <property type="match status" value="1"/>
</dbReference>
<dbReference type="PANTHER" id="PTHR43105">
    <property type="entry name" value="RESPIRATORY NITRATE REDUCTASE"/>
    <property type="match status" value="1"/>
</dbReference>
<evidence type="ECO:0000256" key="2">
    <source>
        <dbReference type="ARBA" id="ARBA00001966"/>
    </source>
</evidence>
<dbReference type="GO" id="GO:0045333">
    <property type="term" value="P:cellular respiration"/>
    <property type="evidence" value="ECO:0007669"/>
    <property type="project" value="UniProtKB-ARBA"/>
</dbReference>
<gene>
    <name evidence="13" type="ORF">HY834_06770</name>
</gene>
<sequence>MSDPPTVRTTCPYCGVGCGVLATPQADGSVAIAGDPDHPANFGRLCSKGSALGETLSLDGRLLHPEIAGRRASWDEALELVASTFARTIAEHGPDSVAIYGSGQLLTEDYYVANKLMKGFIGSGNIDTNSRLCMASSVAGHKRAFGSDTVPGNYEDLELADLLVLVGSNLAWCHPVLFQRIAKAKAERPEMRIVLIDPRRTMTADIADLHLPTASDGDNALFVGLLADLCRRGAIDETYIAAHTNGFDAAAASALDWTIARVAAATGLDAAAIETFYGWFARTGKAVTVYSQGVNQSAVGTDKVNAIINCHLATGRIGLPGMGPFSVTGQPNAMGGREVGGLANTLAAHMDFSPEAIDRVSRFWSSDRVAKGPGLKAVDMFGAVADGRIKAVWIMATNPVDSMPDADAVRAALRACPFVVVSDMSSRTDTLAEATVRLPAAGWGEKDGTVTNSERRVSRQRPFARAPGDARPDWWIISEVAKRMGFDAAFDFAGPAEVFAEHVALSAFENDGARDFDLSGLGGKDYATLEPAQWPVRPRGTGRMFGDRRFFTTDRRANFVAVVPPPPFRPAPGRFILNTGRVRDHWHTMTRTGKAARLSAHMAEPFVEMHPDDAAAHSIRGATLVRLENQHGAALVRALITERQQRGHVFVPMHWTDQFASNARVDALAPAKVDPISGQPALKMALVNVEPLQAAMYGFFVARRRPDLTGADYWAIAETRDGLRGELGFASEPGDWDAWVHDAFGMPADIDLVSLVDARSGRRNYAWMEGGRLSLAIFLSPDPVLVSRQWAADQLLATKVDGGAILAGRPGADVPDAGAIICACLSVGSITIANAVTHQGCATVEAVGACTGAGTNCGSCRAEIRAIIDANRLAAAE</sequence>
<dbReference type="GO" id="GO:1990204">
    <property type="term" value="C:oxidoreductase complex"/>
    <property type="evidence" value="ECO:0007669"/>
    <property type="project" value="UniProtKB-ARBA"/>
</dbReference>
<evidence type="ECO:0000256" key="5">
    <source>
        <dbReference type="ARBA" id="ARBA00022505"/>
    </source>
</evidence>
<dbReference type="GO" id="GO:0051539">
    <property type="term" value="F:4 iron, 4 sulfur cluster binding"/>
    <property type="evidence" value="ECO:0007669"/>
    <property type="project" value="UniProtKB-KW"/>
</dbReference>
<dbReference type="SUPFAM" id="SSF50692">
    <property type="entry name" value="ADC-like"/>
    <property type="match status" value="1"/>
</dbReference>
<accession>A0A933L1Q1</accession>
<dbReference type="CDD" id="cd02754">
    <property type="entry name" value="MopB_Nitrate-R-NapA-like"/>
    <property type="match status" value="1"/>
</dbReference>
<comment type="cofactor">
    <cofactor evidence="2">
        <name>[4Fe-4S] cluster</name>
        <dbReference type="ChEBI" id="CHEBI:49883"/>
    </cofactor>
</comment>
<dbReference type="GO" id="GO:0043546">
    <property type="term" value="F:molybdopterin cofactor binding"/>
    <property type="evidence" value="ECO:0007669"/>
    <property type="project" value="InterPro"/>
</dbReference>
<dbReference type="Gene3D" id="2.40.40.20">
    <property type="match status" value="1"/>
</dbReference>
<dbReference type="Pfam" id="PF01568">
    <property type="entry name" value="Molydop_binding"/>
    <property type="match status" value="1"/>
</dbReference>
<reference evidence="13" key="1">
    <citation type="submission" date="2020-07" db="EMBL/GenBank/DDBJ databases">
        <title>Huge and variable diversity of episymbiotic CPR bacteria and DPANN archaea in groundwater ecosystems.</title>
        <authorList>
            <person name="He C.Y."/>
            <person name="Keren R."/>
            <person name="Whittaker M."/>
            <person name="Farag I.F."/>
            <person name="Doudna J."/>
            <person name="Cate J.H.D."/>
            <person name="Banfield J.F."/>
        </authorList>
    </citation>
    <scope>NUCLEOTIDE SEQUENCE</scope>
    <source>
        <strain evidence="13">NC_groundwater_1586_Pr3_B-0.1um_66_15</strain>
    </source>
</reference>
<dbReference type="InterPro" id="IPR006657">
    <property type="entry name" value="MoPterin_dinucl-bd_dom"/>
</dbReference>
<dbReference type="EMBL" id="JACRAF010000020">
    <property type="protein sequence ID" value="MBI4921435.1"/>
    <property type="molecule type" value="Genomic_DNA"/>
</dbReference>